<dbReference type="Gene3D" id="3.40.50.150">
    <property type="entry name" value="Vaccinia Virus protein VP39"/>
    <property type="match status" value="1"/>
</dbReference>
<dbReference type="AlphaFoldDB" id="A0A6H0SCQ4"/>
<evidence type="ECO:0000256" key="1">
    <source>
        <dbReference type="ARBA" id="ARBA00022603"/>
    </source>
</evidence>
<evidence type="ECO:0000313" key="5">
    <source>
        <dbReference type="Proteomes" id="UP000501849"/>
    </source>
</evidence>
<keyword evidence="5" id="KW-1185">Reference proteome</keyword>
<dbReference type="InterPro" id="IPR029063">
    <property type="entry name" value="SAM-dependent_MTases_sf"/>
</dbReference>
<dbReference type="InterPro" id="IPR041698">
    <property type="entry name" value="Methyltransf_25"/>
</dbReference>
<keyword evidence="2 4" id="KW-0808">Transferase</keyword>
<dbReference type="RefSeq" id="WP_168145244.1">
    <property type="nucleotide sequence ID" value="NZ_CP038799.1"/>
</dbReference>
<accession>A0A6H0SCQ4</accession>
<dbReference type="Proteomes" id="UP000501849">
    <property type="component" value="Chromosome"/>
</dbReference>
<dbReference type="EMBL" id="CP038799">
    <property type="protein sequence ID" value="QIV84940.1"/>
    <property type="molecule type" value="Genomic_DNA"/>
</dbReference>
<dbReference type="GO" id="GO:0008168">
    <property type="term" value="F:methyltransferase activity"/>
    <property type="evidence" value="ECO:0007669"/>
    <property type="project" value="UniProtKB-KW"/>
</dbReference>
<dbReference type="CDD" id="cd02440">
    <property type="entry name" value="AdoMet_MTases"/>
    <property type="match status" value="1"/>
</dbReference>
<reference evidence="4 5" key="1">
    <citation type="submission" date="2019-04" db="EMBL/GenBank/DDBJ databases">
        <title>Draft, Whole-Genome Sequence of the Anthracene-degrading Mycobacterium frederiksbergense LB501T, Isolated from a Polycyclic Aromatic Hydrocarbon (PAH)-Contaminated Soil.</title>
        <authorList>
            <person name="Augelletti F."/>
        </authorList>
    </citation>
    <scope>NUCLEOTIDE SEQUENCE [LARGE SCALE GENOMIC DNA]</scope>
    <source>
        <strain evidence="4 5">LB 501T</strain>
    </source>
</reference>
<gene>
    <name evidence="4" type="ORF">EXE63_31715</name>
</gene>
<sequence>MAETPFLDRTRDGYDRTAAGYVAAFGHHLDDKPLDHAMLAAFTAMVPAGRRVIDIGCGTGAATVVLRDHGVRVSGIDLSPNMIAHARRLHPDIAFSVGSMTDLDLPDGCAGGVCAWYSVIHIPDEQLPAVFAEFHRVLVPGGVTLLAFQIGDRPRHLTEAFGEPVDLLFHRRRPEAVAQLLLDAGLPVHAQLVRGPEGDGVESTPQGYLIARKPAPDA</sequence>
<keyword evidence="1 4" id="KW-0489">Methyltransferase</keyword>
<evidence type="ECO:0000256" key="2">
    <source>
        <dbReference type="ARBA" id="ARBA00022679"/>
    </source>
</evidence>
<evidence type="ECO:0000313" key="4">
    <source>
        <dbReference type="EMBL" id="QIV84940.1"/>
    </source>
</evidence>
<dbReference type="KEGG" id="mfre:EXE63_31715"/>
<dbReference type="SUPFAM" id="SSF53335">
    <property type="entry name" value="S-adenosyl-L-methionine-dependent methyltransferases"/>
    <property type="match status" value="1"/>
</dbReference>
<name>A0A6H0SCQ4_9MYCO</name>
<protein>
    <submittedName>
        <fullName evidence="4">Class I SAM-dependent methyltransferase</fullName>
    </submittedName>
</protein>
<evidence type="ECO:0000259" key="3">
    <source>
        <dbReference type="Pfam" id="PF13649"/>
    </source>
</evidence>
<proteinExistence type="predicted"/>
<dbReference type="PANTHER" id="PTHR43861:SF1">
    <property type="entry name" value="TRANS-ACONITATE 2-METHYLTRANSFERASE"/>
    <property type="match status" value="1"/>
</dbReference>
<dbReference type="PANTHER" id="PTHR43861">
    <property type="entry name" value="TRANS-ACONITATE 2-METHYLTRANSFERASE-RELATED"/>
    <property type="match status" value="1"/>
</dbReference>
<organism evidence="4 5">
    <name type="scientific">Mycolicibacterium frederiksbergense</name>
    <dbReference type="NCBI Taxonomy" id="117567"/>
    <lineage>
        <taxon>Bacteria</taxon>
        <taxon>Bacillati</taxon>
        <taxon>Actinomycetota</taxon>
        <taxon>Actinomycetes</taxon>
        <taxon>Mycobacteriales</taxon>
        <taxon>Mycobacteriaceae</taxon>
        <taxon>Mycolicibacterium</taxon>
    </lineage>
</organism>
<dbReference type="Pfam" id="PF13649">
    <property type="entry name" value="Methyltransf_25"/>
    <property type="match status" value="1"/>
</dbReference>
<feature type="domain" description="Methyltransferase" evidence="3">
    <location>
        <begin position="52"/>
        <end position="142"/>
    </location>
</feature>
<dbReference type="GO" id="GO:0032259">
    <property type="term" value="P:methylation"/>
    <property type="evidence" value="ECO:0007669"/>
    <property type="project" value="UniProtKB-KW"/>
</dbReference>